<proteinExistence type="predicted"/>
<dbReference type="EMBL" id="MT142482">
    <property type="protein sequence ID" value="QJA82213.1"/>
    <property type="molecule type" value="Genomic_DNA"/>
</dbReference>
<dbReference type="Pfam" id="PF09956">
    <property type="entry name" value="Phage_cement_2"/>
    <property type="match status" value="1"/>
</dbReference>
<dbReference type="InterPro" id="IPR011231">
    <property type="entry name" value="Phage_VT1-Sakai_H0018"/>
</dbReference>
<accession>A0A6M3IWQ4</accession>
<sequence>MANPYTNPYEAVAGREISSTLIGRHVNIEEKELMHPAHPGDSFVNKGDPVAFWDGVGVALKSAQAVTDSIPVDTEGIWRLSVTNTGANTFGDISVGQVLFIDAAGVVYDDWTTSFAIFGYALEDIADPGQGAPITQVIAVKVHWMHPYWFYDVRTLLGTMHLS</sequence>
<protein>
    <submittedName>
        <fullName evidence="1">Uncharacterized protein</fullName>
    </submittedName>
</protein>
<gene>
    <name evidence="2" type="ORF">MM415A00435_0027</name>
    <name evidence="1" type="ORF">MM415B00827_0012</name>
</gene>
<dbReference type="EMBL" id="MT141461">
    <property type="protein sequence ID" value="QJA62066.1"/>
    <property type="molecule type" value="Genomic_DNA"/>
</dbReference>
<reference evidence="1" key="1">
    <citation type="submission" date="2020-03" db="EMBL/GenBank/DDBJ databases">
        <title>The deep terrestrial virosphere.</title>
        <authorList>
            <person name="Holmfeldt K."/>
            <person name="Nilsson E."/>
            <person name="Simone D."/>
            <person name="Lopez-Fernandez M."/>
            <person name="Wu X."/>
            <person name="de Brujin I."/>
            <person name="Lundin D."/>
            <person name="Andersson A."/>
            <person name="Bertilsson S."/>
            <person name="Dopson M."/>
        </authorList>
    </citation>
    <scope>NUCLEOTIDE SEQUENCE</scope>
    <source>
        <strain evidence="2">MM415A00435</strain>
        <strain evidence="1">MM415B00827</strain>
    </source>
</reference>
<dbReference type="AlphaFoldDB" id="A0A6M3IWQ4"/>
<evidence type="ECO:0000313" key="2">
    <source>
        <dbReference type="EMBL" id="QJA82213.1"/>
    </source>
</evidence>
<organism evidence="1">
    <name type="scientific">viral metagenome</name>
    <dbReference type="NCBI Taxonomy" id="1070528"/>
    <lineage>
        <taxon>unclassified sequences</taxon>
        <taxon>metagenomes</taxon>
        <taxon>organismal metagenomes</taxon>
    </lineage>
</organism>
<name>A0A6M3IWQ4_9ZZZZ</name>
<evidence type="ECO:0000313" key="1">
    <source>
        <dbReference type="EMBL" id="QJA62066.1"/>
    </source>
</evidence>